<evidence type="ECO:0000259" key="2">
    <source>
        <dbReference type="Pfam" id="PF16064"/>
    </source>
</evidence>
<dbReference type="Proteomes" id="UP000198287">
    <property type="component" value="Unassembled WGS sequence"/>
</dbReference>
<sequence length="948" mass="107782">MKPCSSLSKRQLRRRVKQAVSAAINNFESIIPPAPPTSSNNYIHVSPTLSGESSHFNEFLFDQEIYDGVDPDIDNHQDFESSDYSNDSDDEQYQIREELREWSLVNNVTSKATTSLLKLLKKHSCFSALPADSRSLLSTRRNFVKRDVPPGTYVHFGLERGLLNYVKHVKIVPDLLSVLISVDGIPISDSSKSDYWPILASIYTDSHYKPFCVGIYQGCGVRYENRIVFSDKIETRRTDETFGNPFSLDDDHYRGTTILSELGIGLVSRLPLESMHLIYLGVVKKLLNLWVGGKPKYIKLSSFQVSTISDRLQSLRFHICSEFNRQSRSLVELPRWKATELRQFLLYTGYIVLQNILPSEYLKHFLTLQCAVTIYSSDKLIRDYGNYANQLLEYFVVQFSNLYGRENLVYNIYGLLHVHEDVKEFGNLNNYSAFAFENYLGVLKRLKRGGFSSLSQVCRRLSERDTFRTPVKLQNLTHIHSNGPILGGLGDPQYKTLLKEDFIVKINKRDQFVKLRSGELIKVRNFATDLKSGEVCIIANACQNISSFFASPCDSTLLGIFTFTKFGPLQKFSLSDIEQKYLVLPNSLGDEVEVVPDIWLDREDEECLKCWWPPFKNSDKVKTTVKNQSPVNLETWNIYNARILRTFESEVECIENQRGRASRIRELSSQMSDSDLSSIENNGSESPKIMKNLPPVKGKTPVMIPPPPAISKNVTLESGLFCSPGFVLAPGSGTISRVDQDNMPRTGSSSENFFPVTKFRDAADIFSVNNAVLEKPHGGSTQFEKNVIKALAEIKQQLDIQAKNTKDIFDYMCKGAENAYVDQVEFDFPIDTMDAFDELENSIQEARRRKQLVQYLKTIGGSDYKDNVANIIMTYRLASNFCWEGIRKVNPKRAFKNLKIKDAIFAAVKDNPKCASVTDSDIKIKLASWFQHAPEKYKLEVKKSDTPN</sequence>
<dbReference type="EMBL" id="LNIX01000014">
    <property type="protein sequence ID" value="OXA46851.1"/>
    <property type="molecule type" value="Genomic_DNA"/>
</dbReference>
<dbReference type="AlphaFoldDB" id="A0A226DQA4"/>
<feature type="compositionally biased region" description="Low complexity" evidence="1">
    <location>
        <begin position="667"/>
        <end position="678"/>
    </location>
</feature>
<gene>
    <name evidence="3" type="ORF">Fcan01_18115</name>
</gene>
<accession>A0A226DQA4</accession>
<feature type="domain" description="DUF4806" evidence="2">
    <location>
        <begin position="825"/>
        <end position="905"/>
    </location>
</feature>
<name>A0A226DQA4_FOLCA</name>
<dbReference type="STRING" id="158441.A0A226DQA4"/>
<protein>
    <recommendedName>
        <fullName evidence="2">DUF4806 domain-containing protein</fullName>
    </recommendedName>
</protein>
<reference evidence="3 4" key="1">
    <citation type="submission" date="2015-12" db="EMBL/GenBank/DDBJ databases">
        <title>The genome of Folsomia candida.</title>
        <authorList>
            <person name="Faddeeva A."/>
            <person name="Derks M.F."/>
            <person name="Anvar Y."/>
            <person name="Smit S."/>
            <person name="Van Straalen N."/>
            <person name="Roelofs D."/>
        </authorList>
    </citation>
    <scope>NUCLEOTIDE SEQUENCE [LARGE SCALE GENOMIC DNA]</scope>
    <source>
        <strain evidence="3 4">VU population</strain>
        <tissue evidence="3">Whole body</tissue>
    </source>
</reference>
<evidence type="ECO:0000313" key="4">
    <source>
        <dbReference type="Proteomes" id="UP000198287"/>
    </source>
</evidence>
<organism evidence="3 4">
    <name type="scientific">Folsomia candida</name>
    <name type="common">Springtail</name>
    <dbReference type="NCBI Taxonomy" id="158441"/>
    <lineage>
        <taxon>Eukaryota</taxon>
        <taxon>Metazoa</taxon>
        <taxon>Ecdysozoa</taxon>
        <taxon>Arthropoda</taxon>
        <taxon>Hexapoda</taxon>
        <taxon>Collembola</taxon>
        <taxon>Entomobryomorpha</taxon>
        <taxon>Isotomoidea</taxon>
        <taxon>Isotomidae</taxon>
        <taxon>Proisotominae</taxon>
        <taxon>Folsomia</taxon>
    </lineage>
</organism>
<dbReference type="OrthoDB" id="10053513at2759"/>
<feature type="region of interest" description="Disordered" evidence="1">
    <location>
        <begin position="665"/>
        <end position="690"/>
    </location>
</feature>
<dbReference type="PANTHER" id="PTHR33053:SF24">
    <property type="entry name" value="TRANSPOSASE DOMAIN-CONTAINING PROTEIN"/>
    <property type="match status" value="1"/>
</dbReference>
<dbReference type="PANTHER" id="PTHR33053">
    <property type="entry name" value="PROTEIN, PUTATIVE-RELATED"/>
    <property type="match status" value="1"/>
</dbReference>
<dbReference type="InterPro" id="IPR032071">
    <property type="entry name" value="DUF4806"/>
</dbReference>
<evidence type="ECO:0000256" key="1">
    <source>
        <dbReference type="SAM" id="MobiDB-lite"/>
    </source>
</evidence>
<evidence type="ECO:0000313" key="3">
    <source>
        <dbReference type="EMBL" id="OXA46851.1"/>
    </source>
</evidence>
<dbReference type="Pfam" id="PF16064">
    <property type="entry name" value="DUF4806"/>
    <property type="match status" value="1"/>
</dbReference>
<keyword evidence="4" id="KW-1185">Reference proteome</keyword>
<comment type="caution">
    <text evidence="3">The sequence shown here is derived from an EMBL/GenBank/DDBJ whole genome shotgun (WGS) entry which is preliminary data.</text>
</comment>
<proteinExistence type="predicted"/>